<dbReference type="GO" id="GO:0009249">
    <property type="term" value="P:protein lipoylation"/>
    <property type="evidence" value="ECO:0007669"/>
    <property type="project" value="InterPro"/>
</dbReference>
<protein>
    <recommendedName>
        <fullName evidence="6 7">Octanoyltransferase</fullName>
        <ecNumber evidence="6 7">2.3.1.181</ecNumber>
    </recommendedName>
    <alternativeName>
        <fullName evidence="6">Lipoate-protein ligase B</fullName>
    </alternativeName>
    <alternativeName>
        <fullName evidence="6">Lipoyl/octanoyl transferase</fullName>
    </alternativeName>
    <alternativeName>
        <fullName evidence="6">Octanoyl-[acyl-carrier-protein]-protein N-octanoyltransferase</fullName>
    </alternativeName>
</protein>
<feature type="binding site" evidence="6 9">
    <location>
        <begin position="107"/>
        <end position="114"/>
    </location>
    <ligand>
        <name>substrate</name>
    </ligand>
</feature>
<organism evidence="12 13">
    <name type="scientific">Lampropedia hyalina DSM 16112</name>
    <dbReference type="NCBI Taxonomy" id="1122156"/>
    <lineage>
        <taxon>Bacteria</taxon>
        <taxon>Pseudomonadati</taxon>
        <taxon>Pseudomonadota</taxon>
        <taxon>Betaproteobacteria</taxon>
        <taxon>Burkholderiales</taxon>
        <taxon>Comamonadaceae</taxon>
        <taxon>Lampropedia</taxon>
    </lineage>
</organism>
<dbReference type="Pfam" id="PF21948">
    <property type="entry name" value="LplA-B_cat"/>
    <property type="match status" value="1"/>
</dbReference>
<dbReference type="HAMAP" id="MF_00013">
    <property type="entry name" value="LipB"/>
    <property type="match status" value="1"/>
</dbReference>
<dbReference type="FunFam" id="3.30.930.10:FF:000020">
    <property type="entry name" value="Octanoyltransferase"/>
    <property type="match status" value="1"/>
</dbReference>
<dbReference type="GO" id="GO:0005737">
    <property type="term" value="C:cytoplasm"/>
    <property type="evidence" value="ECO:0007669"/>
    <property type="project" value="UniProtKB-SubCell"/>
</dbReference>
<dbReference type="NCBIfam" id="NF010922">
    <property type="entry name" value="PRK14342.1"/>
    <property type="match status" value="1"/>
</dbReference>
<keyword evidence="13" id="KW-1185">Reference proteome</keyword>
<dbReference type="NCBIfam" id="TIGR00214">
    <property type="entry name" value="lipB"/>
    <property type="match status" value="1"/>
</dbReference>
<evidence type="ECO:0000256" key="4">
    <source>
        <dbReference type="ARBA" id="ARBA00023315"/>
    </source>
</evidence>
<dbReference type="InterPro" id="IPR020605">
    <property type="entry name" value="Octanoyltransferase_CS"/>
</dbReference>
<evidence type="ECO:0000313" key="13">
    <source>
        <dbReference type="Proteomes" id="UP000184327"/>
    </source>
</evidence>
<comment type="catalytic activity">
    <reaction evidence="6 7">
        <text>octanoyl-[ACP] + L-lysyl-[protein] = N(6)-octanoyl-L-lysyl-[protein] + holo-[ACP] + H(+)</text>
        <dbReference type="Rhea" id="RHEA:17665"/>
        <dbReference type="Rhea" id="RHEA-COMP:9636"/>
        <dbReference type="Rhea" id="RHEA-COMP:9685"/>
        <dbReference type="Rhea" id="RHEA-COMP:9752"/>
        <dbReference type="Rhea" id="RHEA-COMP:9928"/>
        <dbReference type="ChEBI" id="CHEBI:15378"/>
        <dbReference type="ChEBI" id="CHEBI:29969"/>
        <dbReference type="ChEBI" id="CHEBI:64479"/>
        <dbReference type="ChEBI" id="CHEBI:78463"/>
        <dbReference type="ChEBI" id="CHEBI:78809"/>
        <dbReference type="EC" id="2.3.1.181"/>
    </reaction>
</comment>
<dbReference type="AlphaFoldDB" id="A0A1M5DU44"/>
<dbReference type="SUPFAM" id="SSF55681">
    <property type="entry name" value="Class II aaRS and biotin synthetases"/>
    <property type="match status" value="1"/>
</dbReference>
<evidence type="ECO:0000256" key="7">
    <source>
        <dbReference type="PIRNR" id="PIRNR016262"/>
    </source>
</evidence>
<feature type="binding site" evidence="6 9">
    <location>
        <begin position="203"/>
        <end position="205"/>
    </location>
    <ligand>
        <name>substrate</name>
    </ligand>
</feature>
<dbReference type="PANTHER" id="PTHR10993:SF7">
    <property type="entry name" value="LIPOYLTRANSFERASE 2, MITOCHONDRIAL-RELATED"/>
    <property type="match status" value="1"/>
</dbReference>
<dbReference type="STRING" id="1122156.SAMN02745117_02463"/>
<dbReference type="PANTHER" id="PTHR10993">
    <property type="entry name" value="OCTANOYLTRANSFERASE"/>
    <property type="match status" value="1"/>
</dbReference>
<dbReference type="Gene3D" id="3.30.930.10">
    <property type="entry name" value="Bira Bifunctional Protein, Domain 2"/>
    <property type="match status" value="1"/>
</dbReference>
<dbReference type="InterPro" id="IPR004143">
    <property type="entry name" value="BPL_LPL_catalytic"/>
</dbReference>
<dbReference type="PIRSF" id="PIRSF016262">
    <property type="entry name" value="LPLase"/>
    <property type="match status" value="1"/>
</dbReference>
<feature type="domain" description="BPL/LPL catalytic" evidence="11">
    <location>
        <begin position="66"/>
        <end position="259"/>
    </location>
</feature>
<dbReference type="CDD" id="cd16444">
    <property type="entry name" value="LipB"/>
    <property type="match status" value="1"/>
</dbReference>
<evidence type="ECO:0000259" key="11">
    <source>
        <dbReference type="PROSITE" id="PS51733"/>
    </source>
</evidence>
<keyword evidence="2 6" id="KW-0963">Cytoplasm</keyword>
<comment type="similarity">
    <text evidence="6 7">Belongs to the LipB family.</text>
</comment>
<name>A0A1M5DU44_9BURK</name>
<accession>A0A1M5DU44</accession>
<keyword evidence="3 6" id="KW-0808">Transferase</keyword>
<evidence type="ECO:0000256" key="10">
    <source>
        <dbReference type="PIRSR" id="PIRSR016262-3"/>
    </source>
</evidence>
<evidence type="ECO:0000313" key="12">
    <source>
        <dbReference type="EMBL" id="SHF70460.1"/>
    </source>
</evidence>
<evidence type="ECO:0000256" key="6">
    <source>
        <dbReference type="HAMAP-Rule" id="MF_00013"/>
    </source>
</evidence>
<comment type="function">
    <text evidence="5 6 7">Catalyzes the transfer of endogenously produced octanoic acid from octanoyl-acyl-carrier-protein onto the lipoyl domains of lipoate-dependent enzymes. Lipoyl-ACP can also act as a substrate although octanoyl-ACP is likely to be the physiological substrate.</text>
</comment>
<sequence length="276" mass="30254">MAAERRPYSFTASTGVRRAPNRFYNPCTIPIPVPTLFHTMLIRHLGMADYASTVAAMQQFTAARTPDAPDELWLCQHPPVFTQGISGKTEHLLPHANPDIPVVATNRGGQITYHGPGQVVAYPLIDLRRSGYLVKEYVRRLEQAVIDTLAQWHVQGQRVAGAPGIYVRLNTAPSPENATQPFHGLGKIAALGIKVSQHCTYHGLALNVRMDLQPYNQINPCGYAHLKTVDLTTMGVHIDWQEAANALARQLCVQLASTAAASAPFSAPHQQRQTTP</sequence>
<reference evidence="12 13" key="1">
    <citation type="submission" date="2016-11" db="EMBL/GenBank/DDBJ databases">
        <authorList>
            <person name="Jaros S."/>
            <person name="Januszkiewicz K."/>
            <person name="Wedrychowicz H."/>
        </authorList>
    </citation>
    <scope>NUCLEOTIDE SEQUENCE [LARGE SCALE GENOMIC DNA]</scope>
    <source>
        <strain evidence="12 13">DSM 16112</strain>
    </source>
</reference>
<evidence type="ECO:0000256" key="5">
    <source>
        <dbReference type="ARBA" id="ARBA00024732"/>
    </source>
</evidence>
<feature type="active site" description="Acyl-thioester intermediate" evidence="6 8">
    <location>
        <position position="221"/>
    </location>
</feature>
<dbReference type="Proteomes" id="UP000184327">
    <property type="component" value="Unassembled WGS sequence"/>
</dbReference>
<evidence type="ECO:0000256" key="2">
    <source>
        <dbReference type="ARBA" id="ARBA00022490"/>
    </source>
</evidence>
<dbReference type="InterPro" id="IPR000544">
    <property type="entry name" value="Octanoyltransferase"/>
</dbReference>
<comment type="pathway">
    <text evidence="1 6 7">Protein modification; protein lipoylation via endogenous pathway; protein N(6)-(lipoyl)lysine from octanoyl-[acyl-carrier-protein]: step 1/2.</text>
</comment>
<proteinExistence type="inferred from homology"/>
<feature type="site" description="Lowers pKa of active site Cys" evidence="6 10">
    <location>
        <position position="187"/>
    </location>
</feature>
<feature type="binding site" evidence="6 9">
    <location>
        <begin position="190"/>
        <end position="192"/>
    </location>
    <ligand>
        <name>substrate</name>
    </ligand>
</feature>
<comment type="subcellular location">
    <subcellularLocation>
        <location evidence="6">Cytoplasm</location>
    </subcellularLocation>
</comment>
<evidence type="ECO:0000256" key="8">
    <source>
        <dbReference type="PIRSR" id="PIRSR016262-1"/>
    </source>
</evidence>
<dbReference type="InterPro" id="IPR045864">
    <property type="entry name" value="aa-tRNA-synth_II/BPL/LPL"/>
</dbReference>
<evidence type="ECO:0000256" key="3">
    <source>
        <dbReference type="ARBA" id="ARBA00022679"/>
    </source>
</evidence>
<dbReference type="GO" id="GO:0033819">
    <property type="term" value="F:lipoyl(octanoyl) transferase activity"/>
    <property type="evidence" value="ECO:0007669"/>
    <property type="project" value="UniProtKB-EC"/>
</dbReference>
<dbReference type="PROSITE" id="PS01313">
    <property type="entry name" value="LIPB"/>
    <property type="match status" value="1"/>
</dbReference>
<comment type="miscellaneous">
    <text evidence="6">In the reaction, the free carboxyl group of octanoic acid is attached via an amide linkage to the epsilon-amino group of a specific lysine residue of lipoyl domains of lipoate-dependent enzymes.</text>
</comment>
<gene>
    <name evidence="6" type="primary">lipB</name>
    <name evidence="12" type="ORF">SAMN02745117_02463</name>
</gene>
<dbReference type="EC" id="2.3.1.181" evidence="6 7"/>
<dbReference type="PROSITE" id="PS51733">
    <property type="entry name" value="BPL_LPL_CATALYTIC"/>
    <property type="match status" value="1"/>
</dbReference>
<evidence type="ECO:0000256" key="1">
    <source>
        <dbReference type="ARBA" id="ARBA00004821"/>
    </source>
</evidence>
<dbReference type="UniPathway" id="UPA00538">
    <property type="reaction ID" value="UER00592"/>
</dbReference>
<keyword evidence="4 6" id="KW-0012">Acyltransferase</keyword>
<evidence type="ECO:0000256" key="9">
    <source>
        <dbReference type="PIRSR" id="PIRSR016262-2"/>
    </source>
</evidence>
<dbReference type="NCBIfam" id="NF010925">
    <property type="entry name" value="PRK14345.1"/>
    <property type="match status" value="1"/>
</dbReference>
<dbReference type="EMBL" id="FQUZ01000036">
    <property type="protein sequence ID" value="SHF70460.1"/>
    <property type="molecule type" value="Genomic_DNA"/>
</dbReference>